<name>A0A0L7LTM8_OPEBR</name>
<evidence type="ECO:0000313" key="3">
    <source>
        <dbReference type="Proteomes" id="UP000037510"/>
    </source>
</evidence>
<sequence>MQAELHHEHSKQHKGTKKLSRDSSFGHLRAALMSTLSAVETKLQQPSVELHHTQRAKVENSIQMLQVRDISSTPHDQSNLFNIKQMLILLNAKLADKNKFYNSKKGQGFKDIENKKPSQDEPQIKSYSKMEVAVIDSDVKPDLFGAIAGRRKFLLPPNFATVTASRVVLTQLNTSYSKERSDINIKAVSRKNIVVHTYLTQLRERFNDLFAWSYILSNNPPEYYELYAIKPVEKQANMNTLTKRLLPDAPAVTINPRPPKRLRLKGGVDEGIDAVQVDDMSVIDLAPEFNRSNIYSDKTSKI</sequence>
<dbReference type="EMBL" id="JTDY01000148">
    <property type="protein sequence ID" value="KOB78591.1"/>
    <property type="molecule type" value="Genomic_DNA"/>
</dbReference>
<gene>
    <name evidence="2" type="ORF">OBRU01_02113</name>
</gene>
<comment type="caution">
    <text evidence="2">The sequence shown here is derived from an EMBL/GenBank/DDBJ whole genome shotgun (WGS) entry which is preliminary data.</text>
</comment>
<protein>
    <submittedName>
        <fullName evidence="2">M20/M25/M40 family peptidase</fullName>
    </submittedName>
</protein>
<feature type="region of interest" description="Disordered" evidence="1">
    <location>
        <begin position="1"/>
        <end position="22"/>
    </location>
</feature>
<evidence type="ECO:0000313" key="2">
    <source>
        <dbReference type="EMBL" id="KOB78591.1"/>
    </source>
</evidence>
<keyword evidence="3" id="KW-1185">Reference proteome</keyword>
<dbReference type="AlphaFoldDB" id="A0A0L7LTM8"/>
<organism evidence="2 3">
    <name type="scientific">Operophtera brumata</name>
    <name type="common">Winter moth</name>
    <name type="synonym">Phalaena brumata</name>
    <dbReference type="NCBI Taxonomy" id="104452"/>
    <lineage>
        <taxon>Eukaryota</taxon>
        <taxon>Metazoa</taxon>
        <taxon>Ecdysozoa</taxon>
        <taxon>Arthropoda</taxon>
        <taxon>Hexapoda</taxon>
        <taxon>Insecta</taxon>
        <taxon>Pterygota</taxon>
        <taxon>Neoptera</taxon>
        <taxon>Endopterygota</taxon>
        <taxon>Lepidoptera</taxon>
        <taxon>Glossata</taxon>
        <taxon>Ditrysia</taxon>
        <taxon>Geometroidea</taxon>
        <taxon>Geometridae</taxon>
        <taxon>Larentiinae</taxon>
        <taxon>Operophtera</taxon>
    </lineage>
</organism>
<dbReference type="Proteomes" id="UP000037510">
    <property type="component" value="Unassembled WGS sequence"/>
</dbReference>
<proteinExistence type="predicted"/>
<evidence type="ECO:0000256" key="1">
    <source>
        <dbReference type="SAM" id="MobiDB-lite"/>
    </source>
</evidence>
<accession>A0A0L7LTM8</accession>
<feature type="compositionally biased region" description="Basic residues" evidence="1">
    <location>
        <begin position="8"/>
        <end position="18"/>
    </location>
</feature>
<reference evidence="2 3" key="1">
    <citation type="journal article" date="2015" name="Genome Biol. Evol.">
        <title>The genome of winter moth (Operophtera brumata) provides a genomic perspective on sexual dimorphism and phenology.</title>
        <authorList>
            <person name="Derks M.F."/>
            <person name="Smit S."/>
            <person name="Salis L."/>
            <person name="Schijlen E."/>
            <person name="Bossers A."/>
            <person name="Mateman C."/>
            <person name="Pijl A.S."/>
            <person name="de Ridder D."/>
            <person name="Groenen M.A."/>
            <person name="Visser M.E."/>
            <person name="Megens H.J."/>
        </authorList>
    </citation>
    <scope>NUCLEOTIDE SEQUENCE [LARGE SCALE GENOMIC DNA]</scope>
    <source>
        <strain evidence="2">WM2013NL</strain>
        <tissue evidence="2">Head and thorax</tissue>
    </source>
</reference>